<dbReference type="Gene3D" id="3.30.530.20">
    <property type="match status" value="1"/>
</dbReference>
<evidence type="ECO:0000259" key="2">
    <source>
        <dbReference type="Pfam" id="PF08327"/>
    </source>
</evidence>
<gene>
    <name evidence="3" type="ORF">ACETWP_02925</name>
</gene>
<accession>A0ABV4UN41</accession>
<dbReference type="InterPro" id="IPR013538">
    <property type="entry name" value="ASHA1/2-like_C"/>
</dbReference>
<name>A0ABV4UN41_9MICC</name>
<dbReference type="SUPFAM" id="SSF55961">
    <property type="entry name" value="Bet v1-like"/>
    <property type="match status" value="1"/>
</dbReference>
<dbReference type="EMBL" id="JBHDLJ010000002">
    <property type="protein sequence ID" value="MFB0833528.1"/>
    <property type="molecule type" value="Genomic_DNA"/>
</dbReference>
<evidence type="ECO:0000313" key="3">
    <source>
        <dbReference type="EMBL" id="MFB0833528.1"/>
    </source>
</evidence>
<dbReference type="CDD" id="cd07814">
    <property type="entry name" value="SRPBCC_CalC_Aha1-like"/>
    <property type="match status" value="1"/>
</dbReference>
<organism evidence="3 4">
    <name type="scientific">Arthrobacter halodurans</name>
    <dbReference type="NCBI Taxonomy" id="516699"/>
    <lineage>
        <taxon>Bacteria</taxon>
        <taxon>Bacillati</taxon>
        <taxon>Actinomycetota</taxon>
        <taxon>Actinomycetes</taxon>
        <taxon>Micrococcales</taxon>
        <taxon>Micrococcaceae</taxon>
        <taxon>Arthrobacter</taxon>
    </lineage>
</organism>
<dbReference type="InterPro" id="IPR023393">
    <property type="entry name" value="START-like_dom_sf"/>
</dbReference>
<feature type="domain" description="Activator of Hsp90 ATPase homologue 1/2-like C-terminal" evidence="2">
    <location>
        <begin position="12"/>
        <end position="144"/>
    </location>
</feature>
<proteinExistence type="inferred from homology"/>
<dbReference type="Proteomes" id="UP001575652">
    <property type="component" value="Unassembled WGS sequence"/>
</dbReference>
<keyword evidence="4" id="KW-1185">Reference proteome</keyword>
<evidence type="ECO:0000313" key="4">
    <source>
        <dbReference type="Proteomes" id="UP001575652"/>
    </source>
</evidence>
<protein>
    <submittedName>
        <fullName evidence="3">SRPBCC domain-containing protein</fullName>
    </submittedName>
</protein>
<comment type="similarity">
    <text evidence="1">Belongs to the AHA1 family.</text>
</comment>
<dbReference type="Pfam" id="PF08327">
    <property type="entry name" value="AHSA1"/>
    <property type="match status" value="1"/>
</dbReference>
<evidence type="ECO:0000256" key="1">
    <source>
        <dbReference type="ARBA" id="ARBA00006817"/>
    </source>
</evidence>
<dbReference type="RefSeq" id="WP_373970697.1">
    <property type="nucleotide sequence ID" value="NZ_JBHDLJ010000002.1"/>
</dbReference>
<sequence length="147" mass="16096">MDEHLVLERDFDAPPQALWRAFTDPRSLAGWFGPEGWSVAEETVRVEARPGGEWHLEMASDDDPAQRSPVTARLGEVEEPRLLVGHTEATEESGGRAMVLRVALAELDGGRTRLTLTQGPYAADLLPMAGEGWMSSFAKLDRRLAAG</sequence>
<reference evidence="3 4" key="1">
    <citation type="submission" date="2024-09" db="EMBL/GenBank/DDBJ databases">
        <authorList>
            <person name="Salinas-Garcia M.A."/>
            <person name="Prieme A."/>
        </authorList>
    </citation>
    <scope>NUCLEOTIDE SEQUENCE [LARGE SCALE GENOMIC DNA]</scope>
    <source>
        <strain evidence="3 4">DSM 21081</strain>
    </source>
</reference>
<comment type="caution">
    <text evidence="3">The sequence shown here is derived from an EMBL/GenBank/DDBJ whole genome shotgun (WGS) entry which is preliminary data.</text>
</comment>